<keyword evidence="2" id="KW-1185">Reference proteome</keyword>
<evidence type="ECO:0008006" key="3">
    <source>
        <dbReference type="Google" id="ProtNLM"/>
    </source>
</evidence>
<name>A0ABS7DJC6_9FIRM</name>
<dbReference type="EMBL" id="JAGFNZ010000001">
    <property type="protein sequence ID" value="MBW7571390.1"/>
    <property type="molecule type" value="Genomic_DNA"/>
</dbReference>
<dbReference type="Proteomes" id="UP000719942">
    <property type="component" value="Unassembled WGS sequence"/>
</dbReference>
<organism evidence="1 2">
    <name type="scientific">Caproiciproducens faecalis</name>
    <dbReference type="NCBI Taxonomy" id="2820301"/>
    <lineage>
        <taxon>Bacteria</taxon>
        <taxon>Bacillati</taxon>
        <taxon>Bacillota</taxon>
        <taxon>Clostridia</taxon>
        <taxon>Eubacteriales</taxon>
        <taxon>Acutalibacteraceae</taxon>
        <taxon>Caproiciproducens</taxon>
    </lineage>
</organism>
<dbReference type="RefSeq" id="WP_219963803.1">
    <property type="nucleotide sequence ID" value="NZ_JAGFNZ010000001.1"/>
</dbReference>
<reference evidence="1 2" key="1">
    <citation type="submission" date="2021-03" db="EMBL/GenBank/DDBJ databases">
        <title>Caproiciproducens sp. nov. isolated from feces of cow.</title>
        <authorList>
            <person name="Choi J.-Y."/>
        </authorList>
    </citation>
    <scope>NUCLEOTIDE SEQUENCE [LARGE SCALE GENOMIC DNA]</scope>
    <source>
        <strain evidence="1 2">AGMB10547</strain>
    </source>
</reference>
<evidence type="ECO:0000313" key="2">
    <source>
        <dbReference type="Proteomes" id="UP000719942"/>
    </source>
</evidence>
<gene>
    <name evidence="1" type="ORF">J5W02_01075</name>
</gene>
<proteinExistence type="predicted"/>
<accession>A0ABS7DJC6</accession>
<sequence>MGNNLSINNMNGISGTNALIFSISNMNAFSDRDDIFFRYANMNGVSEMDSAAYRLNNMNGVSFTAALSASASALSRILSSLKKGDSYRRRLQPAEAK</sequence>
<evidence type="ECO:0000313" key="1">
    <source>
        <dbReference type="EMBL" id="MBW7571390.1"/>
    </source>
</evidence>
<protein>
    <recommendedName>
        <fullName evidence="3">Flagellin</fullName>
    </recommendedName>
</protein>
<comment type="caution">
    <text evidence="1">The sequence shown here is derived from an EMBL/GenBank/DDBJ whole genome shotgun (WGS) entry which is preliminary data.</text>
</comment>